<feature type="active site" description="Nucleophile" evidence="5">
    <location>
        <position position="422"/>
    </location>
</feature>
<reference evidence="7 8" key="1">
    <citation type="submission" date="2019-12" db="EMBL/GenBank/DDBJ databases">
        <authorList>
            <person name="Zheng J."/>
        </authorList>
    </citation>
    <scope>NUCLEOTIDE SEQUENCE [LARGE SCALE GENOMIC DNA]</scope>
    <source>
        <strain evidence="7 8">DSM 27347</strain>
    </source>
</reference>
<evidence type="ECO:0000256" key="4">
    <source>
        <dbReference type="ARBA" id="ARBA00022825"/>
    </source>
</evidence>
<dbReference type="Gene3D" id="3.90.226.10">
    <property type="entry name" value="2-enoyl-CoA Hydratase, Chain A, domain 1"/>
    <property type="match status" value="3"/>
</dbReference>
<dbReference type="PANTHER" id="PTHR33209">
    <property type="entry name" value="PROTEASE 4"/>
    <property type="match status" value="1"/>
</dbReference>
<dbReference type="InterPro" id="IPR029045">
    <property type="entry name" value="ClpP/crotonase-like_dom_sf"/>
</dbReference>
<dbReference type="GO" id="GO:0016020">
    <property type="term" value="C:membrane"/>
    <property type="evidence" value="ECO:0007669"/>
    <property type="project" value="InterPro"/>
</dbReference>
<sequence length="654" mass="69086">MTDARAASPLDQDFSRSPSGAPSRRRRGGWRLVRGAWKLLVGIKDLLVLIAMLIFFGLLFAALNARPGTKAIKPGALLLNLRGSIVEQPEEMDPFSMLSGQDMPRQYRLRDVVRAIDTARGDDRVKALVLDLDGFSGGYPAVIQEVADAMGRFRATGKPVLTYATGYTDSDYRLAAQASEIWMNPMGGTLFTGPGGNQLYYKGLIDKLGVTTHVYRVGRYKSFVEPYTRADQSPDARAASQALYGSLFAQWRESIAKARPKAQVARFLVQPDELVLAANGDTARANLGAGIVDKLGDRIAFGRRVAQIAGVANDRPLGSFNTVGYDAWVRANPLSTAGDAIGVLTVAGEIVDGKGGPGTAAGDTISKAMLDGLAKKKLKALVVRVDSPGGSALASEQIRLAVLEAKKRGLPVAISMGGLAASGGYWVSTAGDRIFAEPGTITGSIGIFGLIPTFENTLAKIGITSDGVKTTPLSGQPDILGGTTPMLDTILQAGIENGYRQFIGRVAAARRMTPARVDEIAQGRVWDGGTAHQLRLVDQFGNLSDAIAWAARQAKLDPAKVHAEYLEKEPGFAAKLADSFGGDDGDDTAGPAGDIFARVAADRRATLARALGDVARLTRGGSIQARCLECGGFGATASASDTRLLDLILARIGL</sequence>
<feature type="domain" description="Peptidase S49" evidence="6">
    <location>
        <begin position="153"/>
        <end position="265"/>
    </location>
</feature>
<feature type="active site" description="Proton donor/acceptor" evidence="5">
    <location>
        <position position="221"/>
    </location>
</feature>
<dbReference type="Proteomes" id="UP000436801">
    <property type="component" value="Unassembled WGS sequence"/>
</dbReference>
<comment type="caution">
    <text evidence="7">The sequence shown here is derived from an EMBL/GenBank/DDBJ whole genome shotgun (WGS) entry which is preliminary data.</text>
</comment>
<dbReference type="OrthoDB" id="9764363at2"/>
<gene>
    <name evidence="7" type="primary">sppA</name>
    <name evidence="7" type="ORF">GQR91_02490</name>
</gene>
<keyword evidence="3" id="KW-0378">Hydrolase</keyword>
<evidence type="ECO:0000256" key="5">
    <source>
        <dbReference type="PIRSR" id="PIRSR001217-1"/>
    </source>
</evidence>
<dbReference type="EMBL" id="WSUT01000005">
    <property type="protein sequence ID" value="MWC42527.1"/>
    <property type="molecule type" value="Genomic_DNA"/>
</dbReference>
<comment type="similarity">
    <text evidence="1">Belongs to the peptidase S49 family.</text>
</comment>
<proteinExistence type="inferred from homology"/>
<organism evidence="7 8">
    <name type="scientific">Sphingomonas carotinifaciens</name>
    <dbReference type="NCBI Taxonomy" id="1166323"/>
    <lineage>
        <taxon>Bacteria</taxon>
        <taxon>Pseudomonadati</taxon>
        <taxon>Pseudomonadota</taxon>
        <taxon>Alphaproteobacteria</taxon>
        <taxon>Sphingomonadales</taxon>
        <taxon>Sphingomonadaceae</taxon>
        <taxon>Sphingomonas</taxon>
    </lineage>
</organism>
<dbReference type="CDD" id="cd07023">
    <property type="entry name" value="S49_Sppa_N_C"/>
    <property type="match status" value="1"/>
</dbReference>
<keyword evidence="2" id="KW-0645">Protease</keyword>
<dbReference type="SUPFAM" id="SSF52096">
    <property type="entry name" value="ClpP/crotonase"/>
    <property type="match status" value="2"/>
</dbReference>
<dbReference type="AlphaFoldDB" id="A0A6N8LPW3"/>
<dbReference type="InterPro" id="IPR004634">
    <property type="entry name" value="Pept_S49_pIV"/>
</dbReference>
<dbReference type="NCBIfam" id="TIGR00705">
    <property type="entry name" value="SppA_67K"/>
    <property type="match status" value="1"/>
</dbReference>
<dbReference type="PIRSF" id="PIRSF001217">
    <property type="entry name" value="Protease_4_SppA"/>
    <property type="match status" value="1"/>
</dbReference>
<dbReference type="Gene3D" id="6.20.330.10">
    <property type="match status" value="1"/>
</dbReference>
<dbReference type="InterPro" id="IPR047272">
    <property type="entry name" value="S49_SppA_C"/>
</dbReference>
<evidence type="ECO:0000256" key="3">
    <source>
        <dbReference type="ARBA" id="ARBA00022801"/>
    </source>
</evidence>
<evidence type="ECO:0000259" key="6">
    <source>
        <dbReference type="Pfam" id="PF01343"/>
    </source>
</evidence>
<dbReference type="PANTHER" id="PTHR33209:SF1">
    <property type="entry name" value="PEPTIDASE S49 DOMAIN-CONTAINING PROTEIN"/>
    <property type="match status" value="1"/>
</dbReference>
<dbReference type="Pfam" id="PF01343">
    <property type="entry name" value="Peptidase_S49"/>
    <property type="match status" value="2"/>
</dbReference>
<dbReference type="GO" id="GO:0008236">
    <property type="term" value="F:serine-type peptidase activity"/>
    <property type="evidence" value="ECO:0007669"/>
    <property type="project" value="UniProtKB-KW"/>
</dbReference>
<dbReference type="InterPro" id="IPR047217">
    <property type="entry name" value="S49_SppA_67K_type_N"/>
</dbReference>
<dbReference type="GO" id="GO:0006465">
    <property type="term" value="P:signal peptide processing"/>
    <property type="evidence" value="ECO:0007669"/>
    <property type="project" value="InterPro"/>
</dbReference>
<dbReference type="CDD" id="cd07018">
    <property type="entry name" value="S49_SppA_67K_type"/>
    <property type="match status" value="1"/>
</dbReference>
<name>A0A6N8LPW3_9SPHN</name>
<evidence type="ECO:0000256" key="1">
    <source>
        <dbReference type="ARBA" id="ARBA00008683"/>
    </source>
</evidence>
<evidence type="ECO:0000313" key="7">
    <source>
        <dbReference type="EMBL" id="MWC42527.1"/>
    </source>
</evidence>
<keyword evidence="4" id="KW-0720">Serine protease</keyword>
<dbReference type="RefSeq" id="WP_149681032.1">
    <property type="nucleotide sequence ID" value="NZ_FNBI01000001.1"/>
</dbReference>
<evidence type="ECO:0000313" key="8">
    <source>
        <dbReference type="Proteomes" id="UP000436801"/>
    </source>
</evidence>
<feature type="domain" description="Peptidase S49" evidence="6">
    <location>
        <begin position="405"/>
        <end position="556"/>
    </location>
</feature>
<protein>
    <submittedName>
        <fullName evidence="7">Signal peptide peptidase SppA</fullName>
    </submittedName>
</protein>
<dbReference type="InterPro" id="IPR002142">
    <property type="entry name" value="Peptidase_S49"/>
</dbReference>
<evidence type="ECO:0000256" key="2">
    <source>
        <dbReference type="ARBA" id="ARBA00022670"/>
    </source>
</evidence>
<accession>A0A6N8LPW3</accession>